<sequence>MTEIGSGDAERGLDTGHQKFVFGLQSQVPLNSGLKVRAKTAKLTASILRLLFSSVPISARPSYHGNVYPSQCSNTRLVSSHYSVHNDERAKQCFIIIVIDMRLLRAGPGCHVPRRVNTGPMWASTQYFACSSLCTLLRLDTSPPYKVGVSQNPWAVARRGNAERQGKPYIGSRECPGLLRVFSGYPDAEGRGSILVIASKQYDGINSI</sequence>
<accession>A0AAD6YKN3</accession>
<reference evidence="1" key="1">
    <citation type="submission" date="2023-03" db="EMBL/GenBank/DDBJ databases">
        <title>Massive genome expansion in bonnet fungi (Mycena s.s.) driven by repeated elements and novel gene families across ecological guilds.</title>
        <authorList>
            <consortium name="Lawrence Berkeley National Laboratory"/>
            <person name="Harder C.B."/>
            <person name="Miyauchi S."/>
            <person name="Viragh M."/>
            <person name="Kuo A."/>
            <person name="Thoen E."/>
            <person name="Andreopoulos B."/>
            <person name="Lu D."/>
            <person name="Skrede I."/>
            <person name="Drula E."/>
            <person name="Henrissat B."/>
            <person name="Morin E."/>
            <person name="Kohler A."/>
            <person name="Barry K."/>
            <person name="LaButti K."/>
            <person name="Morin E."/>
            <person name="Salamov A."/>
            <person name="Lipzen A."/>
            <person name="Mereny Z."/>
            <person name="Hegedus B."/>
            <person name="Baldrian P."/>
            <person name="Stursova M."/>
            <person name="Weitz H."/>
            <person name="Taylor A."/>
            <person name="Grigoriev I.V."/>
            <person name="Nagy L.G."/>
            <person name="Martin F."/>
            <person name="Kauserud H."/>
        </authorList>
    </citation>
    <scope>NUCLEOTIDE SEQUENCE</scope>
    <source>
        <strain evidence="1">9144</strain>
    </source>
</reference>
<dbReference type="EMBL" id="JARJCW010000008">
    <property type="protein sequence ID" value="KAJ7221458.1"/>
    <property type="molecule type" value="Genomic_DNA"/>
</dbReference>
<name>A0AAD6YKN3_9AGAR</name>
<keyword evidence="2" id="KW-1185">Reference proteome</keyword>
<proteinExistence type="predicted"/>
<dbReference type="AlphaFoldDB" id="A0AAD6YKN3"/>
<protein>
    <submittedName>
        <fullName evidence="1">Uncharacterized protein</fullName>
    </submittedName>
</protein>
<evidence type="ECO:0000313" key="2">
    <source>
        <dbReference type="Proteomes" id="UP001219525"/>
    </source>
</evidence>
<dbReference type="Proteomes" id="UP001219525">
    <property type="component" value="Unassembled WGS sequence"/>
</dbReference>
<comment type="caution">
    <text evidence="1">The sequence shown here is derived from an EMBL/GenBank/DDBJ whole genome shotgun (WGS) entry which is preliminary data.</text>
</comment>
<organism evidence="1 2">
    <name type="scientific">Mycena pura</name>
    <dbReference type="NCBI Taxonomy" id="153505"/>
    <lineage>
        <taxon>Eukaryota</taxon>
        <taxon>Fungi</taxon>
        <taxon>Dikarya</taxon>
        <taxon>Basidiomycota</taxon>
        <taxon>Agaricomycotina</taxon>
        <taxon>Agaricomycetes</taxon>
        <taxon>Agaricomycetidae</taxon>
        <taxon>Agaricales</taxon>
        <taxon>Marasmiineae</taxon>
        <taxon>Mycenaceae</taxon>
        <taxon>Mycena</taxon>
    </lineage>
</organism>
<evidence type="ECO:0000313" key="1">
    <source>
        <dbReference type="EMBL" id="KAJ7221458.1"/>
    </source>
</evidence>
<gene>
    <name evidence="1" type="ORF">GGX14DRAFT_388625</name>
</gene>